<keyword evidence="3" id="KW-1185">Reference proteome</keyword>
<name>A0A4V1IVN7_9FUNG</name>
<evidence type="ECO:0000313" key="3">
    <source>
        <dbReference type="Proteomes" id="UP000271241"/>
    </source>
</evidence>
<reference evidence="3" key="1">
    <citation type="journal article" date="2018" name="Nat. Microbiol.">
        <title>Leveraging single-cell genomics to expand the fungal tree of life.</title>
        <authorList>
            <person name="Ahrendt S.R."/>
            <person name="Quandt C.A."/>
            <person name="Ciobanu D."/>
            <person name="Clum A."/>
            <person name="Salamov A."/>
            <person name="Andreopoulos B."/>
            <person name="Cheng J.F."/>
            <person name="Woyke T."/>
            <person name="Pelin A."/>
            <person name="Henrissat B."/>
            <person name="Reynolds N.K."/>
            <person name="Benny G.L."/>
            <person name="Smith M.E."/>
            <person name="James T.Y."/>
            <person name="Grigoriev I.V."/>
        </authorList>
    </citation>
    <scope>NUCLEOTIDE SEQUENCE [LARGE SCALE GENOMIC DNA]</scope>
    <source>
        <strain evidence="3">RSA 1356</strain>
    </source>
</reference>
<keyword evidence="1" id="KW-1133">Transmembrane helix</keyword>
<dbReference type="Proteomes" id="UP000271241">
    <property type="component" value="Unassembled WGS sequence"/>
</dbReference>
<gene>
    <name evidence="2" type="ORF">THASP1DRAFT_26711</name>
</gene>
<feature type="transmembrane region" description="Helical" evidence="1">
    <location>
        <begin position="27"/>
        <end position="49"/>
    </location>
</feature>
<evidence type="ECO:0000256" key="1">
    <source>
        <dbReference type="SAM" id="Phobius"/>
    </source>
</evidence>
<dbReference type="EMBL" id="KZ993519">
    <property type="protein sequence ID" value="RKP04699.1"/>
    <property type="molecule type" value="Genomic_DNA"/>
</dbReference>
<organism evidence="2 3">
    <name type="scientific">Thamnocephalis sphaerospora</name>
    <dbReference type="NCBI Taxonomy" id="78915"/>
    <lineage>
        <taxon>Eukaryota</taxon>
        <taxon>Fungi</taxon>
        <taxon>Fungi incertae sedis</taxon>
        <taxon>Zoopagomycota</taxon>
        <taxon>Zoopagomycotina</taxon>
        <taxon>Zoopagomycetes</taxon>
        <taxon>Zoopagales</taxon>
        <taxon>Sigmoideomycetaceae</taxon>
        <taxon>Thamnocephalis</taxon>
    </lineage>
</organism>
<protein>
    <submittedName>
        <fullName evidence="2">Uncharacterized protein</fullName>
    </submittedName>
</protein>
<accession>A0A4V1IVN7</accession>
<sequence>MARMVCVQGSSQANVDLSMSTGPPQPLAFASIVTIVIAMACGTSAAHWFGPYTAQAATCSMYYHHHHYHGDAWIAKRHKQQTMNGNAWRTNALSKKKQMPIGRSILLFIATSWFRPHRTMATIEIRGYGPVQYGCCCCCCFHHKGK</sequence>
<dbReference type="AlphaFoldDB" id="A0A4V1IVN7"/>
<proteinExistence type="predicted"/>
<keyword evidence="1" id="KW-0472">Membrane</keyword>
<evidence type="ECO:0000313" key="2">
    <source>
        <dbReference type="EMBL" id="RKP04699.1"/>
    </source>
</evidence>
<keyword evidence="1" id="KW-0812">Transmembrane</keyword>